<evidence type="ECO:0000259" key="5">
    <source>
        <dbReference type="PROSITE" id="PS50125"/>
    </source>
</evidence>
<proteinExistence type="inferred from homology"/>
<dbReference type="InterPro" id="IPR000700">
    <property type="entry name" value="PAS-assoc_C"/>
</dbReference>
<dbReference type="Gene3D" id="3.30.450.20">
    <property type="entry name" value="PAS domain"/>
    <property type="match status" value="1"/>
</dbReference>
<evidence type="ECO:0000313" key="6">
    <source>
        <dbReference type="EMBL" id="MEK0185342.1"/>
    </source>
</evidence>
<dbReference type="Pfam" id="PF08448">
    <property type="entry name" value="PAS_4"/>
    <property type="match status" value="1"/>
</dbReference>
<dbReference type="CDD" id="cd07302">
    <property type="entry name" value="CHD"/>
    <property type="match status" value="1"/>
</dbReference>
<dbReference type="NCBIfam" id="TIGR00229">
    <property type="entry name" value="sensory_box"/>
    <property type="match status" value="1"/>
</dbReference>
<dbReference type="EMBL" id="JBBLXS010000113">
    <property type="protein sequence ID" value="MEK0185342.1"/>
    <property type="molecule type" value="Genomic_DNA"/>
</dbReference>
<evidence type="ECO:0000313" key="7">
    <source>
        <dbReference type="Proteomes" id="UP001384579"/>
    </source>
</evidence>
<dbReference type="InterPro" id="IPR050697">
    <property type="entry name" value="Adenylyl/Guanylyl_Cyclase_3/4"/>
</dbReference>
<evidence type="ECO:0000259" key="4">
    <source>
        <dbReference type="PROSITE" id="PS50113"/>
    </source>
</evidence>
<evidence type="ECO:0000259" key="3">
    <source>
        <dbReference type="PROSITE" id="PS50112"/>
    </source>
</evidence>
<feature type="domain" description="PAC" evidence="4">
    <location>
        <begin position="140"/>
        <end position="192"/>
    </location>
</feature>
<gene>
    <name evidence="6" type="ORF">WMG39_10765</name>
</gene>
<dbReference type="Pfam" id="PF00211">
    <property type="entry name" value="Guanylate_cyc"/>
    <property type="match status" value="1"/>
</dbReference>
<dbReference type="Gene3D" id="3.30.70.1230">
    <property type="entry name" value="Nucleotide cyclase"/>
    <property type="match status" value="1"/>
</dbReference>
<dbReference type="InterPro" id="IPR001054">
    <property type="entry name" value="A/G_cyclase"/>
</dbReference>
<dbReference type="InterPro" id="IPR035965">
    <property type="entry name" value="PAS-like_dom_sf"/>
</dbReference>
<dbReference type="SMART" id="SM00044">
    <property type="entry name" value="CYCc"/>
    <property type="match status" value="1"/>
</dbReference>
<dbReference type="InterPro" id="IPR029787">
    <property type="entry name" value="Nucleotide_cyclase"/>
</dbReference>
<keyword evidence="2" id="KW-0175">Coiled coil</keyword>
<feature type="domain" description="PAS" evidence="3">
    <location>
        <begin position="61"/>
        <end position="97"/>
    </location>
</feature>
<dbReference type="SUPFAM" id="SSF55785">
    <property type="entry name" value="PYP-like sensor domain (PAS domain)"/>
    <property type="match status" value="1"/>
</dbReference>
<dbReference type="PROSITE" id="PS50125">
    <property type="entry name" value="GUANYLATE_CYCLASE_2"/>
    <property type="match status" value="1"/>
</dbReference>
<feature type="coiled-coil region" evidence="2">
    <location>
        <begin position="8"/>
        <end position="42"/>
    </location>
</feature>
<reference evidence="6 7" key="1">
    <citation type="journal article" date="2020" name="Harmful Algae">
        <title>Molecular and morphological characterization of a novel dihydroanatoxin-a producing Microcoleus species (cyanobacteria) from the Russian River, California, USA.</title>
        <authorList>
            <person name="Conklin K.Y."/>
            <person name="Stancheva R."/>
            <person name="Otten T.G."/>
            <person name="Fadness R."/>
            <person name="Boyer G.L."/>
            <person name="Read B."/>
            <person name="Zhang X."/>
            <person name="Sheath R.G."/>
        </authorList>
    </citation>
    <scope>NUCLEOTIDE SEQUENCE [LARGE SCALE GENOMIC DNA]</scope>
    <source>
        <strain evidence="6 7">PTRS2</strain>
    </source>
</reference>
<feature type="domain" description="Guanylate cyclase" evidence="5">
    <location>
        <begin position="249"/>
        <end position="375"/>
    </location>
</feature>
<dbReference type="PROSITE" id="PS50112">
    <property type="entry name" value="PAS"/>
    <property type="match status" value="1"/>
</dbReference>
<name>A0ABU8YLV1_9CYAN</name>
<dbReference type="InterPro" id="IPR000014">
    <property type="entry name" value="PAS"/>
</dbReference>
<evidence type="ECO:0000256" key="1">
    <source>
        <dbReference type="ARBA" id="ARBA00005381"/>
    </source>
</evidence>
<protein>
    <submittedName>
        <fullName evidence="6">Adenylate/guanylate cyclase domain-containing protein</fullName>
    </submittedName>
</protein>
<dbReference type="SUPFAM" id="SSF55073">
    <property type="entry name" value="Nucleotide cyclase"/>
    <property type="match status" value="1"/>
</dbReference>
<dbReference type="PANTHER" id="PTHR43081">
    <property type="entry name" value="ADENYLATE CYCLASE, TERMINAL-DIFFERENTIATION SPECIFIC-RELATED"/>
    <property type="match status" value="1"/>
</dbReference>
<organism evidence="6 7">
    <name type="scientific">Microcoleus anatoxicus PTRS2</name>
    <dbReference type="NCBI Taxonomy" id="2705321"/>
    <lineage>
        <taxon>Bacteria</taxon>
        <taxon>Bacillati</taxon>
        <taxon>Cyanobacteriota</taxon>
        <taxon>Cyanophyceae</taxon>
        <taxon>Oscillatoriophycideae</taxon>
        <taxon>Oscillatoriales</taxon>
        <taxon>Microcoleaceae</taxon>
        <taxon>Microcoleus</taxon>
        <taxon>Microcoleus anatoxicus</taxon>
    </lineage>
</organism>
<sequence length="491" mass="55435">MLEEQPSREELVLELEKLRQQVEDLKEEKADLEILLETSAAHSDNLTSELRYRALQAVREAEKRLAQFLEAIPIGVVVLDFEGKPCYVNRAGENLLGKGVLPLNMVDNLSEVYQIYIAGTKTIYPSENLPIVRALMGETSTAEDMEVHRDDNIIPIEIWGTPIFDEDGSVAFAIAVFQDITERKQAESDRHKFINELSLLNQSLEESLDAESELTDAYGRFVPHQFLNLLGYESIIEVNLGDQTQQEMSVLFADIRDFTTLSETMTPQENFNFINAYLSRMEPAIAINNGFIDKYIGDAIMALFSDCADDAVKAGIAMLNILKEYNKHRLNVGYIPIKIGIGINTGSLMLGTVGGKSRMDSTVISDAVNLASRIEGLTKDYGVPLLISHATFEKLRNPADYAVRIVDKVQVKGKSRFVTVYEVFDAEPEEVRLAKLENLSIYNEAMLLCDRKEFREAGKLFEECLRNNPSDRVARIYLKRCRDWRTLLKGI</sequence>
<dbReference type="InterPro" id="IPR001610">
    <property type="entry name" value="PAC"/>
</dbReference>
<evidence type="ECO:0000256" key="2">
    <source>
        <dbReference type="SAM" id="Coils"/>
    </source>
</evidence>
<comment type="caution">
    <text evidence="6">The sequence shown here is derived from an EMBL/GenBank/DDBJ whole genome shotgun (WGS) entry which is preliminary data.</text>
</comment>
<dbReference type="PANTHER" id="PTHR43081:SF1">
    <property type="entry name" value="ADENYLATE CYCLASE, TERMINAL-DIFFERENTIATION SPECIFIC"/>
    <property type="match status" value="1"/>
</dbReference>
<dbReference type="PROSITE" id="PS50113">
    <property type="entry name" value="PAC"/>
    <property type="match status" value="1"/>
</dbReference>
<dbReference type="InterPro" id="IPR013656">
    <property type="entry name" value="PAS_4"/>
</dbReference>
<dbReference type="CDD" id="cd00130">
    <property type="entry name" value="PAS"/>
    <property type="match status" value="1"/>
</dbReference>
<dbReference type="Proteomes" id="UP001384579">
    <property type="component" value="Unassembled WGS sequence"/>
</dbReference>
<dbReference type="SMART" id="SM00086">
    <property type="entry name" value="PAC"/>
    <property type="match status" value="1"/>
</dbReference>
<accession>A0ABU8YLV1</accession>
<keyword evidence="7" id="KW-1185">Reference proteome</keyword>
<comment type="similarity">
    <text evidence="1">Belongs to the adenylyl cyclase class-3 family.</text>
</comment>